<dbReference type="Gene3D" id="3.10.20.30">
    <property type="match status" value="1"/>
</dbReference>
<keyword evidence="3" id="KW-1185">Reference proteome</keyword>
<reference evidence="2 3" key="1">
    <citation type="journal article" date="2019" name="Int. J. Syst. Evol. Microbiol.">
        <title>The Global Catalogue of Microorganisms (GCM) 10K type strain sequencing project: providing services to taxonomists for standard genome sequencing and annotation.</title>
        <authorList>
            <consortium name="The Broad Institute Genomics Platform"/>
            <consortium name="The Broad Institute Genome Sequencing Center for Infectious Disease"/>
            <person name="Wu L."/>
            <person name="Ma J."/>
        </authorList>
    </citation>
    <scope>NUCLEOTIDE SEQUENCE [LARGE SCALE GENOMIC DNA]</scope>
    <source>
        <strain evidence="2 3">JCM 13518</strain>
    </source>
</reference>
<name>A0ABN2JLR1_9ACTN</name>
<evidence type="ECO:0000256" key="1">
    <source>
        <dbReference type="SAM" id="MobiDB-lite"/>
    </source>
</evidence>
<feature type="region of interest" description="Disordered" evidence="1">
    <location>
        <begin position="58"/>
        <end position="82"/>
    </location>
</feature>
<dbReference type="SUPFAM" id="SSF54285">
    <property type="entry name" value="MoaD/ThiS"/>
    <property type="match status" value="1"/>
</dbReference>
<dbReference type="RefSeq" id="WP_344197918.1">
    <property type="nucleotide sequence ID" value="NZ_BAAAME010000002.1"/>
</dbReference>
<proteinExistence type="predicted"/>
<dbReference type="Proteomes" id="UP001501057">
    <property type="component" value="Unassembled WGS sequence"/>
</dbReference>
<sequence length="82" mass="8685">MIEVRFFAAAREAAGTSSEVRHEATVGELKSALVRDHPRLGPILGHCAVLVDGTRREDTHRLDGGGQDQIGPVDVLPPFAGG</sequence>
<protein>
    <submittedName>
        <fullName evidence="2">MoaD/ThiS family protein</fullName>
    </submittedName>
</protein>
<comment type="caution">
    <text evidence="2">The sequence shown here is derived from an EMBL/GenBank/DDBJ whole genome shotgun (WGS) entry which is preliminary data.</text>
</comment>
<gene>
    <name evidence="2" type="ORF">GCM10009710_07650</name>
</gene>
<dbReference type="Pfam" id="PF02597">
    <property type="entry name" value="ThiS"/>
    <property type="match status" value="1"/>
</dbReference>
<dbReference type="InterPro" id="IPR016155">
    <property type="entry name" value="Mopterin_synth/thiamin_S_b"/>
</dbReference>
<evidence type="ECO:0000313" key="3">
    <source>
        <dbReference type="Proteomes" id="UP001501057"/>
    </source>
</evidence>
<organism evidence="2 3">
    <name type="scientific">Aeromicrobium alkaliterrae</name>
    <dbReference type="NCBI Taxonomy" id="302168"/>
    <lineage>
        <taxon>Bacteria</taxon>
        <taxon>Bacillati</taxon>
        <taxon>Actinomycetota</taxon>
        <taxon>Actinomycetes</taxon>
        <taxon>Propionibacteriales</taxon>
        <taxon>Nocardioidaceae</taxon>
        <taxon>Aeromicrobium</taxon>
    </lineage>
</organism>
<evidence type="ECO:0000313" key="2">
    <source>
        <dbReference type="EMBL" id="GAA1729506.1"/>
    </source>
</evidence>
<accession>A0ABN2JLR1</accession>
<dbReference type="InterPro" id="IPR012675">
    <property type="entry name" value="Beta-grasp_dom_sf"/>
</dbReference>
<dbReference type="InterPro" id="IPR003749">
    <property type="entry name" value="ThiS/MoaD-like"/>
</dbReference>
<dbReference type="EMBL" id="BAAAME010000002">
    <property type="protein sequence ID" value="GAA1729506.1"/>
    <property type="molecule type" value="Genomic_DNA"/>
</dbReference>